<evidence type="ECO:0000313" key="2">
    <source>
        <dbReference type="Proteomes" id="UP000645007"/>
    </source>
</evidence>
<proteinExistence type="predicted"/>
<dbReference type="Proteomes" id="UP000645007">
    <property type="component" value="Unassembled WGS sequence"/>
</dbReference>
<gene>
    <name evidence="1" type="ORF">HUK45_04845</name>
</gene>
<sequence>MDSELYADLAPTYQQLLLDDIDGIVEGLTTDKAHAKQLEVRFNLFKKNFDSFQSLFSETSTVRDPGKYNDFIADIKAFIAIVETLKAKQRLTDENRQQLVEVAHEFQEMRYYLR</sequence>
<keyword evidence="2" id="KW-1185">Reference proteome</keyword>
<name>A0ABR8ZJU7_9LACO</name>
<dbReference type="RefSeq" id="WP_191911340.1">
    <property type="nucleotide sequence ID" value="NZ_JABUXR010000007.1"/>
</dbReference>
<comment type="caution">
    <text evidence="1">The sequence shown here is derived from an EMBL/GenBank/DDBJ whole genome shotgun (WGS) entry which is preliminary data.</text>
</comment>
<evidence type="ECO:0008006" key="3">
    <source>
        <dbReference type="Google" id="ProtNLM"/>
    </source>
</evidence>
<protein>
    <recommendedName>
        <fullName evidence="3">LXG domain-containing protein</fullName>
    </recommendedName>
</protein>
<evidence type="ECO:0000313" key="1">
    <source>
        <dbReference type="EMBL" id="MBD8085576.1"/>
    </source>
</evidence>
<accession>A0ABR8ZJU7</accession>
<dbReference type="EMBL" id="JABUXR010000007">
    <property type="protein sequence ID" value="MBD8085576.1"/>
    <property type="molecule type" value="Genomic_DNA"/>
</dbReference>
<organism evidence="1 2">
    <name type="scientific">Limosilactobacillus urinaemulieris</name>
    <dbReference type="NCBI Taxonomy" id="2742600"/>
    <lineage>
        <taxon>Bacteria</taxon>
        <taxon>Bacillati</taxon>
        <taxon>Bacillota</taxon>
        <taxon>Bacilli</taxon>
        <taxon>Lactobacillales</taxon>
        <taxon>Lactobacillaceae</taxon>
        <taxon>Limosilactobacillus</taxon>
    </lineage>
</organism>
<reference evidence="1 2" key="1">
    <citation type="submission" date="2020-06" db="EMBL/GenBank/DDBJ databases">
        <title>Limosilactobacillus sp. nov.</title>
        <authorList>
            <person name="Ksiezarek M."/>
            <person name="Goncalves Ribeiro T."/>
            <person name="Rocha J."/>
            <person name="Grosso F."/>
            <person name="Peixe L."/>
        </authorList>
    </citation>
    <scope>NUCLEOTIDE SEQUENCE [LARGE SCALE GENOMIC DNA]</scope>
    <source>
        <strain evidence="2">c9Ua_26_M</strain>
    </source>
</reference>